<dbReference type="KEGG" id="bspl:114858664"/>
<proteinExistence type="predicted"/>
<dbReference type="PANTHER" id="PTHR46780">
    <property type="entry name" value="PROTEIN EVA-1"/>
    <property type="match status" value="1"/>
</dbReference>
<dbReference type="Proteomes" id="UP000515150">
    <property type="component" value="Chromosome 7"/>
</dbReference>
<feature type="domain" description="SUEL-type lectin" evidence="3">
    <location>
        <begin position="135"/>
        <end position="220"/>
    </location>
</feature>
<dbReference type="OrthoDB" id="1100386at2759"/>
<dbReference type="Pfam" id="PF02140">
    <property type="entry name" value="SUEL_Lectin"/>
    <property type="match status" value="2"/>
</dbReference>
<accession>A0A9W2XWZ9</accession>
<evidence type="ECO:0000256" key="2">
    <source>
        <dbReference type="ARBA" id="ARBA00022737"/>
    </source>
</evidence>
<keyword evidence="2" id="KW-0677">Repeat</keyword>
<feature type="domain" description="SUEL-type lectin" evidence="3">
    <location>
        <begin position="57"/>
        <end position="139"/>
    </location>
</feature>
<dbReference type="Gene3D" id="2.60.120.740">
    <property type="match status" value="2"/>
</dbReference>
<dbReference type="RefSeq" id="XP_055366237.1">
    <property type="nucleotide sequence ID" value="XM_055510262.1"/>
</dbReference>
<gene>
    <name evidence="5" type="primary">LOC114858664</name>
</gene>
<dbReference type="InterPro" id="IPR043159">
    <property type="entry name" value="Lectin_gal-bd_sf"/>
</dbReference>
<dbReference type="GO" id="GO:0030246">
    <property type="term" value="F:carbohydrate binding"/>
    <property type="evidence" value="ECO:0007669"/>
    <property type="project" value="UniProtKB-KW"/>
</dbReference>
<dbReference type="CDD" id="cd22833">
    <property type="entry name" value="Gal_Rha_Lectin_CSL1-2_RBL_SML_rpt1"/>
    <property type="match status" value="1"/>
</dbReference>
<evidence type="ECO:0000313" key="5">
    <source>
        <dbReference type="RefSeq" id="XP_055366237.1"/>
    </source>
</evidence>
<sequence>MVTCVFPFSTGGDVCEQGTQFKAAFLSEASLVIPSTVTALSTERVITCDHSFYVQRLSCASGVIVVQSAVYGRLDSEICSEGVPAYQLSNTKCSQQGLLDVLKKRCDGKSQCEISTSVVRIDDPCFGIFKYVDTSFACFPANEGQVLFVYSADYGRRDGTTCSLDRPPEQLRNTQCSQPSSRPLTDVTEDRSCTVTANNSAFGDPCVGTYKYLEVFYTCRGESCL</sequence>
<protein>
    <submittedName>
        <fullName evidence="5">L-rhamnose-binding lectin SML-like</fullName>
    </submittedName>
</protein>
<keyword evidence="1" id="KW-0430">Lectin</keyword>
<evidence type="ECO:0000259" key="3">
    <source>
        <dbReference type="PROSITE" id="PS50228"/>
    </source>
</evidence>
<reference evidence="5" key="1">
    <citation type="submission" date="2025-08" db="UniProtKB">
        <authorList>
            <consortium name="RefSeq"/>
        </authorList>
    </citation>
    <scope>IDENTIFICATION</scope>
</reference>
<dbReference type="AlphaFoldDB" id="A0A9W2XWZ9"/>
<dbReference type="PROSITE" id="PS50228">
    <property type="entry name" value="SUEL_LECTIN"/>
    <property type="match status" value="2"/>
</dbReference>
<evidence type="ECO:0000256" key="1">
    <source>
        <dbReference type="ARBA" id="ARBA00022734"/>
    </source>
</evidence>
<keyword evidence="4" id="KW-1185">Reference proteome</keyword>
<organism evidence="4 5">
    <name type="scientific">Betta splendens</name>
    <name type="common">Siamese fighting fish</name>
    <dbReference type="NCBI Taxonomy" id="158456"/>
    <lineage>
        <taxon>Eukaryota</taxon>
        <taxon>Metazoa</taxon>
        <taxon>Chordata</taxon>
        <taxon>Craniata</taxon>
        <taxon>Vertebrata</taxon>
        <taxon>Euteleostomi</taxon>
        <taxon>Actinopterygii</taxon>
        <taxon>Neopterygii</taxon>
        <taxon>Teleostei</taxon>
        <taxon>Neoteleostei</taxon>
        <taxon>Acanthomorphata</taxon>
        <taxon>Anabantaria</taxon>
        <taxon>Anabantiformes</taxon>
        <taxon>Anabantoidei</taxon>
        <taxon>Osphronemidae</taxon>
        <taxon>Betta</taxon>
    </lineage>
</organism>
<name>A0A9W2XWZ9_BETSP</name>
<dbReference type="GeneID" id="114858664"/>
<dbReference type="InterPro" id="IPR000922">
    <property type="entry name" value="Lectin_gal-bd_dom"/>
</dbReference>
<evidence type="ECO:0000313" key="4">
    <source>
        <dbReference type="Proteomes" id="UP000515150"/>
    </source>
</evidence>